<gene>
    <name evidence="1" type="ORF">AAAU51_08990</name>
</gene>
<protein>
    <submittedName>
        <fullName evidence="1">Alcohol dehydrogenase catalytic domain-containing protein</fullName>
    </submittedName>
</protein>
<organism evidence="1 2">
    <name type="scientific">Anaerostipes amylophilus</name>
    <dbReference type="NCBI Taxonomy" id="2981779"/>
    <lineage>
        <taxon>Bacteria</taxon>
        <taxon>Bacillati</taxon>
        <taxon>Bacillota</taxon>
        <taxon>Clostridia</taxon>
        <taxon>Lachnospirales</taxon>
        <taxon>Lachnospiraceae</taxon>
        <taxon>Anaerostipes</taxon>
    </lineage>
</organism>
<reference evidence="1 2" key="1">
    <citation type="submission" date="2024-04" db="EMBL/GenBank/DDBJ databases">
        <title>Human intestinal bacterial collection.</title>
        <authorList>
            <person name="Pauvert C."/>
            <person name="Hitch T.C.A."/>
            <person name="Clavel T."/>
        </authorList>
    </citation>
    <scope>NUCLEOTIDE SEQUENCE [LARGE SCALE GENOMIC DNA]</scope>
    <source>
        <strain evidence="1 2">CLA-AA-H249</strain>
    </source>
</reference>
<dbReference type="Proteomes" id="UP001482154">
    <property type="component" value="Unassembled WGS sequence"/>
</dbReference>
<dbReference type="EMBL" id="JBBNIN010000012">
    <property type="protein sequence ID" value="MEQ2711308.1"/>
    <property type="molecule type" value="Genomic_DNA"/>
</dbReference>
<dbReference type="RefSeq" id="WP_055196375.1">
    <property type="nucleotide sequence ID" value="NZ_JAOQJG010000001.1"/>
</dbReference>
<keyword evidence="2" id="KW-1185">Reference proteome</keyword>
<name>A0ABV1IVQ5_9FIRM</name>
<accession>A0ABV1IVQ5</accession>
<proteinExistence type="predicted"/>
<comment type="caution">
    <text evidence="1">The sequence shown here is derived from an EMBL/GenBank/DDBJ whole genome shotgun (WGS) entry which is preliminary data.</text>
</comment>
<dbReference type="SUPFAM" id="SSF50129">
    <property type="entry name" value="GroES-like"/>
    <property type="match status" value="1"/>
</dbReference>
<evidence type="ECO:0000313" key="1">
    <source>
        <dbReference type="EMBL" id="MEQ2711308.1"/>
    </source>
</evidence>
<evidence type="ECO:0000313" key="2">
    <source>
        <dbReference type="Proteomes" id="UP001482154"/>
    </source>
</evidence>
<dbReference type="InterPro" id="IPR011032">
    <property type="entry name" value="GroES-like_sf"/>
</dbReference>
<sequence>MIDHESNSSSTIRKNQVYIKEVDLPAIRGGDHKRVPDDVSKEHPVITGHEFGGYIVKVGEKNGCKKLCD</sequence>